<comment type="caution">
    <text evidence="2">The sequence shown here is derived from an EMBL/GenBank/DDBJ whole genome shotgun (WGS) entry which is preliminary data.</text>
</comment>
<name>A0A427AEU0_ENSVE</name>
<feature type="region of interest" description="Disordered" evidence="1">
    <location>
        <begin position="1"/>
        <end position="32"/>
    </location>
</feature>
<feature type="compositionally biased region" description="Basic residues" evidence="1">
    <location>
        <begin position="11"/>
        <end position="31"/>
    </location>
</feature>
<evidence type="ECO:0000256" key="1">
    <source>
        <dbReference type="SAM" id="MobiDB-lite"/>
    </source>
</evidence>
<accession>A0A427AEU0</accession>
<gene>
    <name evidence="2" type="ORF">B296_00031980</name>
</gene>
<sequence>MASTETGSKARAPKNARKTNKHIRKRKRNQRRSGTWALLKKTVLLECMRISASPSLMILFDPCEQQNLEILLGWRPSSNPNPPLFQYYRSQACTPLGMTKTGRLRSSISDALGTHEKNPFWGPSPSCPACPPPQSTSKKYLTAIQRLSQSCDSAYSVTVEEQH</sequence>
<dbReference type="EMBL" id="AMZH03002687">
    <property type="protein sequence ID" value="RRT74734.1"/>
    <property type="molecule type" value="Genomic_DNA"/>
</dbReference>
<dbReference type="Proteomes" id="UP000287651">
    <property type="component" value="Unassembled WGS sequence"/>
</dbReference>
<proteinExistence type="predicted"/>
<evidence type="ECO:0000313" key="3">
    <source>
        <dbReference type="Proteomes" id="UP000287651"/>
    </source>
</evidence>
<protein>
    <submittedName>
        <fullName evidence="2">Uncharacterized protein</fullName>
    </submittedName>
</protein>
<evidence type="ECO:0000313" key="2">
    <source>
        <dbReference type="EMBL" id="RRT74734.1"/>
    </source>
</evidence>
<dbReference type="AlphaFoldDB" id="A0A427AEU0"/>
<organism evidence="2 3">
    <name type="scientific">Ensete ventricosum</name>
    <name type="common">Abyssinian banana</name>
    <name type="synonym">Musa ensete</name>
    <dbReference type="NCBI Taxonomy" id="4639"/>
    <lineage>
        <taxon>Eukaryota</taxon>
        <taxon>Viridiplantae</taxon>
        <taxon>Streptophyta</taxon>
        <taxon>Embryophyta</taxon>
        <taxon>Tracheophyta</taxon>
        <taxon>Spermatophyta</taxon>
        <taxon>Magnoliopsida</taxon>
        <taxon>Liliopsida</taxon>
        <taxon>Zingiberales</taxon>
        <taxon>Musaceae</taxon>
        <taxon>Ensete</taxon>
    </lineage>
</organism>
<reference evidence="2 3" key="1">
    <citation type="journal article" date="2014" name="Agronomy (Basel)">
        <title>A Draft Genome Sequence for Ensete ventricosum, the Drought-Tolerant Tree Against Hunger.</title>
        <authorList>
            <person name="Harrison J."/>
            <person name="Moore K.A."/>
            <person name="Paszkiewicz K."/>
            <person name="Jones T."/>
            <person name="Grant M."/>
            <person name="Ambacheew D."/>
            <person name="Muzemil S."/>
            <person name="Studholme D.J."/>
        </authorList>
    </citation>
    <scope>NUCLEOTIDE SEQUENCE [LARGE SCALE GENOMIC DNA]</scope>
</reference>